<accession>A0A2G5KBY8</accession>
<gene>
    <name evidence="3" type="ORF">BFP76_11735</name>
</gene>
<organism evidence="3 4">
    <name type="scientific">Paramylibacter kogurei</name>
    <dbReference type="NCBI Taxonomy" id="1889778"/>
    <lineage>
        <taxon>Bacteria</taxon>
        <taxon>Pseudomonadati</taxon>
        <taxon>Pseudomonadota</taxon>
        <taxon>Alphaproteobacteria</taxon>
        <taxon>Rhodobacterales</taxon>
        <taxon>Paracoccaceae</taxon>
        <taxon>Paramylibacter</taxon>
    </lineage>
</organism>
<dbReference type="PANTHER" id="PTHR35335">
    <property type="entry name" value="UPF0716 PROTEIN FXSA"/>
    <property type="match status" value="1"/>
</dbReference>
<feature type="compositionally biased region" description="Polar residues" evidence="1">
    <location>
        <begin position="125"/>
        <end position="137"/>
    </location>
</feature>
<dbReference type="OrthoDB" id="9792788at2"/>
<dbReference type="NCBIfam" id="NF008528">
    <property type="entry name" value="PRK11463.1-2"/>
    <property type="match status" value="1"/>
</dbReference>
<dbReference type="Proteomes" id="UP000231516">
    <property type="component" value="Unassembled WGS sequence"/>
</dbReference>
<dbReference type="InterPro" id="IPR007313">
    <property type="entry name" value="FxsA"/>
</dbReference>
<reference evidence="3 4" key="1">
    <citation type="submission" date="2016-08" db="EMBL/GenBank/DDBJ databases">
        <title>Draft genome of Amylibacter sp. strain 4G11.</title>
        <authorList>
            <person name="Wong S.-K."/>
            <person name="Hamasaki K."/>
            <person name="Yoshizawa S."/>
        </authorList>
    </citation>
    <scope>NUCLEOTIDE SEQUENCE [LARGE SCALE GENOMIC DNA]</scope>
    <source>
        <strain evidence="3 4">4G11</strain>
    </source>
</reference>
<dbReference type="Pfam" id="PF04186">
    <property type="entry name" value="FxsA"/>
    <property type="match status" value="1"/>
</dbReference>
<dbReference type="GO" id="GO:0016020">
    <property type="term" value="C:membrane"/>
    <property type="evidence" value="ECO:0007669"/>
    <property type="project" value="InterPro"/>
</dbReference>
<keyword evidence="4" id="KW-1185">Reference proteome</keyword>
<feature type="transmembrane region" description="Helical" evidence="2">
    <location>
        <begin position="28"/>
        <end position="53"/>
    </location>
</feature>
<keyword evidence="2" id="KW-0472">Membrane</keyword>
<comment type="caution">
    <text evidence="3">The sequence shown here is derived from an EMBL/GenBank/DDBJ whole genome shotgun (WGS) entry which is preliminary data.</text>
</comment>
<proteinExistence type="predicted"/>
<dbReference type="PANTHER" id="PTHR35335:SF1">
    <property type="entry name" value="UPF0716 PROTEIN FXSA"/>
    <property type="match status" value="1"/>
</dbReference>
<keyword evidence="2" id="KW-0812">Transmembrane</keyword>
<dbReference type="AlphaFoldDB" id="A0A2G5KBY8"/>
<evidence type="ECO:0000313" key="3">
    <source>
        <dbReference type="EMBL" id="PIB26562.1"/>
    </source>
</evidence>
<protein>
    <recommendedName>
        <fullName evidence="5">Exlusion protein FxsA</fullName>
    </recommendedName>
</protein>
<evidence type="ECO:0008006" key="5">
    <source>
        <dbReference type="Google" id="ProtNLM"/>
    </source>
</evidence>
<dbReference type="RefSeq" id="WP_099591388.1">
    <property type="nucleotide sequence ID" value="NZ_MDGM01000003.1"/>
</dbReference>
<feature type="region of interest" description="Disordered" evidence="1">
    <location>
        <begin position="125"/>
        <end position="160"/>
    </location>
</feature>
<evidence type="ECO:0000313" key="4">
    <source>
        <dbReference type="Proteomes" id="UP000231516"/>
    </source>
</evidence>
<name>A0A2G5KBY8_9RHOB</name>
<evidence type="ECO:0000256" key="1">
    <source>
        <dbReference type="SAM" id="MobiDB-lite"/>
    </source>
</evidence>
<evidence type="ECO:0000256" key="2">
    <source>
        <dbReference type="SAM" id="Phobius"/>
    </source>
</evidence>
<dbReference type="EMBL" id="MDGM01000003">
    <property type="protein sequence ID" value="PIB26562.1"/>
    <property type="molecule type" value="Genomic_DNA"/>
</dbReference>
<keyword evidence="2" id="KW-1133">Transmembrane helix</keyword>
<sequence length="160" mass="17195">MWLFLILVLVPIIEIALFIQVGGILGLWPTLAIVILTAFAGTVLLRSQGFAVMGQLQNSMARGESPVNPMVNGALILVAGVVLLTPGFFTDAVGILLLIPPVRAAIIKWGGAKMLNSANVHVYSNQPEQRPRNQPNDTVEGDFSVIDEDKDPGNSGWTKH</sequence>
<feature type="transmembrane region" description="Helical" evidence="2">
    <location>
        <begin position="74"/>
        <end position="99"/>
    </location>
</feature>